<dbReference type="NCBIfam" id="TIGR00455">
    <property type="entry name" value="apsK"/>
    <property type="match status" value="1"/>
</dbReference>
<feature type="site" description="Transition state stabilizer" evidence="9">
    <location>
        <position position="205"/>
    </location>
</feature>
<feature type="site" description="Induces change in substrate recognition on ATP binding" evidence="9">
    <location>
        <position position="332"/>
    </location>
</feature>
<evidence type="ECO:0000256" key="6">
    <source>
        <dbReference type="ARBA" id="ARBA00022741"/>
    </source>
</evidence>
<dbReference type="FunFam" id="3.40.50.620:FF:000052">
    <property type="entry name" value="Sulfate adenylyltransferase"/>
    <property type="match status" value="1"/>
</dbReference>
<dbReference type="InterPro" id="IPR024951">
    <property type="entry name" value="Sulfurylase_cat_dom"/>
</dbReference>
<keyword evidence="2 9" id="KW-0963">Cytoplasm</keyword>
<dbReference type="GO" id="GO:0004020">
    <property type="term" value="F:adenylylsulfate kinase activity"/>
    <property type="evidence" value="ECO:0007669"/>
    <property type="project" value="UniProtKB-EC"/>
</dbReference>
<evidence type="ECO:0000256" key="2">
    <source>
        <dbReference type="ARBA" id="ARBA00022490"/>
    </source>
</evidence>
<evidence type="ECO:0000256" key="8">
    <source>
        <dbReference type="ARBA" id="ARBA00062002"/>
    </source>
</evidence>
<keyword evidence="4 9" id="KW-0808">Transferase</keyword>
<feature type="binding site" evidence="9">
    <location>
        <begin position="436"/>
        <end position="439"/>
    </location>
    <ligand>
        <name>3'-phosphoadenylyl sulfate</name>
        <dbReference type="ChEBI" id="CHEBI:58339"/>
        <note>allosteric inhibitor</note>
    </ligand>
</feature>
<keyword evidence="3 9" id="KW-0021">Allosteric enzyme</keyword>
<dbReference type="PANTHER" id="PTHR42700">
    <property type="entry name" value="SULFATE ADENYLYLTRANSFERASE"/>
    <property type="match status" value="1"/>
</dbReference>
<feature type="domain" description="Sulphate adenylyltransferase catalytic" evidence="11">
    <location>
        <begin position="176"/>
        <end position="389"/>
    </location>
</feature>
<feature type="domain" description="APS kinase" evidence="10">
    <location>
        <begin position="397"/>
        <end position="546"/>
    </location>
</feature>
<dbReference type="Gene3D" id="3.10.400.10">
    <property type="entry name" value="Sulfate adenylyltransferase"/>
    <property type="match status" value="1"/>
</dbReference>
<feature type="binding site" evidence="9">
    <location>
        <begin position="199"/>
        <end position="202"/>
    </location>
    <ligand>
        <name>ATP</name>
        <dbReference type="ChEBI" id="CHEBI:30616"/>
    </ligand>
</feature>
<dbReference type="GO" id="GO:0070814">
    <property type="term" value="P:hydrogen sulfide biosynthetic process"/>
    <property type="evidence" value="ECO:0007669"/>
    <property type="project" value="UniProtKB-UniRule"/>
</dbReference>
<comment type="caution">
    <text evidence="9">Lacks conserved residue(s) required for the propagation of feature annotation.</text>
</comment>
<comment type="catalytic activity">
    <reaction evidence="1">
        <text>adenosine 5'-phosphosulfate + ATP = 3'-phosphoadenylyl sulfate + ADP + H(+)</text>
        <dbReference type="Rhea" id="RHEA:24152"/>
        <dbReference type="ChEBI" id="CHEBI:15378"/>
        <dbReference type="ChEBI" id="CHEBI:30616"/>
        <dbReference type="ChEBI" id="CHEBI:58243"/>
        <dbReference type="ChEBI" id="CHEBI:58339"/>
        <dbReference type="ChEBI" id="CHEBI:456216"/>
        <dbReference type="EC" id="2.7.1.25"/>
    </reaction>
</comment>
<comment type="domain">
    <text evidence="9">The adenylyl-sulfate kinase (APS kinase) is non-functional. It is involved in allosteric regulation by PAPS. PAPS binding induces a large rotational rearrangement of domains lowering the substrate affinity of the enzyme.</text>
</comment>
<feature type="site" description="Transition state stabilizer" evidence="9">
    <location>
        <position position="208"/>
    </location>
</feature>
<dbReference type="UniPathway" id="UPA00097"/>
<dbReference type="InterPro" id="IPR059117">
    <property type="entry name" value="APS_kinase_dom"/>
</dbReference>
<evidence type="ECO:0000256" key="9">
    <source>
        <dbReference type="HAMAP-Rule" id="MF_03106"/>
    </source>
</evidence>
<dbReference type="Proteomes" id="UP000503462">
    <property type="component" value="Chromosome 3"/>
</dbReference>
<dbReference type="InterPro" id="IPR002650">
    <property type="entry name" value="Sulphate_adenylyltransferase"/>
</dbReference>
<feature type="active site" evidence="9">
    <location>
        <position position="201"/>
    </location>
</feature>
<dbReference type="NCBIfam" id="NF004040">
    <property type="entry name" value="PRK05537.1"/>
    <property type="match status" value="1"/>
</dbReference>
<comment type="function">
    <text evidence="9">Catalyzes the first intracellular reaction of sulfate assimilation, forming adenosine-5'-phosphosulfate (APS) from inorganic sulfate and ATP. Plays an important role in sulfate activation as a component of the biosynthesis pathway of sulfur-containing amino acids.</text>
</comment>
<proteinExistence type="inferred from homology"/>
<dbReference type="PANTHER" id="PTHR42700:SF1">
    <property type="entry name" value="SULFATE ADENYLYLTRANSFERASE"/>
    <property type="match status" value="1"/>
</dbReference>
<sequence length="577" mass="64204">MANPPHGGILKDLIARDAPRRAELNAEAETLPAVVLNDRQLCDLELILNGGFSPLEGFMNEQDYNGVVENNRLASGALFSMPINLDLNKDAIELLGIKAGARITLRDSRDDRNLAILTVDDVYKPDKAKEAKEVFGSPDDQAHPAIKYLFNTAGEYYVGGKVEAIDRLMHYDYVALRYTPAELRAHFDKLGWSRVVAFQTRNPMHRAHRELTVRAARARQANVLIHPVVGMTKPGDIDHFTRVRVYQALLPRYPNGMAVLGLLPLAMRMAGPREAIWHAIIRKNHGATHFIVGRDHAGPGKNSKGVDFYGPYDAQYAVEKYRDELGIEVVPFQQMTYLPDSDEYRPKDEVPKEIRTLDISGTELRRRLRTGGDIPEWFSYPEVVKVLRESHPPRNKQGFTVFLTGYYNSGKDAIARALNVTLNQQGGRSVSLLLGETVRSELSSELGFSREDRDKNIQRIGFVAAELTKAGAAVIAAPIAPFVAGRKGARELIEKSGSFYLVHVATPLEHAEKTDRRGIYKSARDGKIKGFTGIDDPYEAPEGTEANLSVDLSKINVRTAVHQIVLLLEAEGLLDRL</sequence>
<keyword evidence="7 9" id="KW-0067">ATP-binding</keyword>
<keyword evidence="14" id="KW-1185">Reference proteome</keyword>
<dbReference type="GO" id="GO:0009086">
    <property type="term" value="P:methionine biosynthetic process"/>
    <property type="evidence" value="ECO:0007669"/>
    <property type="project" value="UniProtKB-KW"/>
</dbReference>
<evidence type="ECO:0000256" key="3">
    <source>
        <dbReference type="ARBA" id="ARBA00022533"/>
    </source>
</evidence>
<dbReference type="SUPFAM" id="SSF52540">
    <property type="entry name" value="P-loop containing nucleoside triphosphate hydrolases"/>
    <property type="match status" value="1"/>
</dbReference>
<keyword evidence="6 9" id="KW-0547">Nucleotide-binding</keyword>
<evidence type="ECO:0000256" key="7">
    <source>
        <dbReference type="ARBA" id="ARBA00022840"/>
    </source>
</evidence>
<accession>A0A6H0XVN9</accession>
<comment type="subcellular location">
    <subcellularLocation>
        <location evidence="9">Cytoplasm</location>
    </subcellularLocation>
</comment>
<feature type="domain" description="ATP-sulfurylase PUA-like" evidence="12">
    <location>
        <begin position="4"/>
        <end position="166"/>
    </location>
</feature>
<dbReference type="InterPro" id="IPR015947">
    <property type="entry name" value="PUA-like_sf"/>
</dbReference>
<dbReference type="GO" id="GO:0005524">
    <property type="term" value="F:ATP binding"/>
    <property type="evidence" value="ECO:0007669"/>
    <property type="project" value="UniProtKB-KW"/>
</dbReference>
<dbReference type="CDD" id="cd00517">
    <property type="entry name" value="ATPS"/>
    <property type="match status" value="1"/>
</dbReference>
<dbReference type="InterPro" id="IPR027535">
    <property type="entry name" value="Sulf_adenylyltr_euk"/>
</dbReference>
<dbReference type="EC" id="2.7.7.4" evidence="9"/>
<protein>
    <recommendedName>
        <fullName evidence="9">Sulfate adenylyltransferase</fullName>
        <ecNumber evidence="9">2.7.7.4</ecNumber>
    </recommendedName>
    <alternativeName>
        <fullName evidence="9">ATP-sulfurylase</fullName>
    </alternativeName>
    <alternativeName>
        <fullName evidence="9">Sulfate adenylate transferase</fullName>
        <shortName evidence="9">SAT</shortName>
    </alternativeName>
</protein>
<dbReference type="SUPFAM" id="SSF88697">
    <property type="entry name" value="PUA domain-like"/>
    <property type="match status" value="1"/>
</dbReference>
<dbReference type="GO" id="GO:0010134">
    <property type="term" value="P:sulfate assimilation via adenylyl sulfate reduction"/>
    <property type="evidence" value="ECO:0007669"/>
    <property type="project" value="TreeGrafter"/>
</dbReference>
<feature type="binding site" evidence="9">
    <location>
        <position position="201"/>
    </location>
    <ligand>
        <name>sulfate</name>
        <dbReference type="ChEBI" id="CHEBI:16189"/>
    </ligand>
</feature>
<feature type="active site" evidence="9">
    <location>
        <position position="200"/>
    </location>
</feature>
<dbReference type="GO" id="GO:0019344">
    <property type="term" value="P:cysteine biosynthetic process"/>
    <property type="evidence" value="ECO:0007669"/>
    <property type="project" value="UniProtKB-KW"/>
</dbReference>
<dbReference type="GO" id="GO:0005737">
    <property type="term" value="C:cytoplasm"/>
    <property type="evidence" value="ECO:0007669"/>
    <property type="project" value="UniProtKB-SubCell"/>
</dbReference>
<name>A0A6H0XVN9_9PEZI</name>
<evidence type="ECO:0000259" key="11">
    <source>
        <dbReference type="Pfam" id="PF01747"/>
    </source>
</evidence>
<dbReference type="NCBIfam" id="TIGR00339">
    <property type="entry name" value="sopT"/>
    <property type="match status" value="1"/>
</dbReference>
<dbReference type="InterPro" id="IPR025980">
    <property type="entry name" value="ATP-Sase_PUA-like_dom"/>
</dbReference>
<dbReference type="CDD" id="cd02027">
    <property type="entry name" value="APSK"/>
    <property type="match status" value="1"/>
</dbReference>
<dbReference type="Pfam" id="PF14306">
    <property type="entry name" value="PUA_2"/>
    <property type="match status" value="1"/>
</dbReference>
<keyword evidence="9" id="KW-0028">Amino-acid biosynthesis</keyword>
<keyword evidence="9" id="KW-0486">Methionine biosynthesis</keyword>
<evidence type="ECO:0000256" key="5">
    <source>
        <dbReference type="ARBA" id="ARBA00022695"/>
    </source>
</evidence>
<dbReference type="GO" id="GO:0019379">
    <property type="term" value="P:sulfate assimilation, phosphoadenylyl sulfate reduction by phosphoadenylyl-sulfate reductase (thioredoxin)"/>
    <property type="evidence" value="ECO:0007669"/>
    <property type="project" value="TreeGrafter"/>
</dbReference>
<dbReference type="FunFam" id="3.40.50.300:FF:000802">
    <property type="entry name" value="Sulfate adenylyltransferase"/>
    <property type="match status" value="1"/>
</dbReference>
<keyword evidence="5 9" id="KW-0548">Nucleotidyltransferase</keyword>
<evidence type="ECO:0000313" key="14">
    <source>
        <dbReference type="Proteomes" id="UP000503462"/>
    </source>
</evidence>
<feature type="binding site" evidence="9">
    <location>
        <position position="517"/>
    </location>
    <ligand>
        <name>3'-phosphoadenylyl sulfate</name>
        <dbReference type="ChEBI" id="CHEBI:58339"/>
        <note>allosteric inhibitor</note>
    </ligand>
</feature>
<feature type="binding site" evidence="9">
    <location>
        <position position="199"/>
    </location>
    <ligand>
        <name>sulfate</name>
        <dbReference type="ChEBI" id="CHEBI:16189"/>
    </ligand>
</feature>
<evidence type="ECO:0000256" key="4">
    <source>
        <dbReference type="ARBA" id="ARBA00022679"/>
    </source>
</evidence>
<dbReference type="OrthoDB" id="468at2759"/>
<comment type="similarity">
    <text evidence="9">In the C-terminal section; belongs to the APS kinase family.</text>
</comment>
<dbReference type="SUPFAM" id="SSF52374">
    <property type="entry name" value="Nucleotidylyl transferase"/>
    <property type="match status" value="1"/>
</dbReference>
<comment type="subunit">
    <text evidence="8 9">Homohexamer. Dimer of trimers.</text>
</comment>
<feature type="binding site" evidence="9">
    <location>
        <position position="335"/>
    </location>
    <ligand>
        <name>ATP</name>
        <dbReference type="ChEBI" id="CHEBI:30616"/>
    </ligand>
</feature>
<reference evidence="13 14" key="1">
    <citation type="journal article" date="2016" name="Sci. Rep.">
        <title>Peltaster fructicola genome reveals evolution from an invasive phytopathogen to an ectophytic parasite.</title>
        <authorList>
            <person name="Xu C."/>
            <person name="Chen H."/>
            <person name="Gleason M.L."/>
            <person name="Xu J.R."/>
            <person name="Liu H."/>
            <person name="Zhang R."/>
            <person name="Sun G."/>
        </authorList>
    </citation>
    <scope>NUCLEOTIDE SEQUENCE [LARGE SCALE GENOMIC DNA]</scope>
    <source>
        <strain evidence="13 14">LNHT1506</strain>
    </source>
</reference>
<dbReference type="Pfam" id="PF01747">
    <property type="entry name" value="ATP-sulfurylase"/>
    <property type="match status" value="1"/>
</dbReference>
<comment type="activity regulation">
    <text evidence="9">Allosterically inhibited by 3'-phosphoadenosine 5'-phosphosulfate (PAPS).</text>
</comment>
<comment type="similarity">
    <text evidence="9">In the N-terminal section; belongs to the sulfate adenylyltransferase family.</text>
</comment>
<dbReference type="InterPro" id="IPR014729">
    <property type="entry name" value="Rossmann-like_a/b/a_fold"/>
</dbReference>
<evidence type="ECO:0000259" key="10">
    <source>
        <dbReference type="Pfam" id="PF01583"/>
    </source>
</evidence>
<feature type="active site" evidence="9">
    <location>
        <position position="202"/>
    </location>
</feature>
<dbReference type="HAMAP" id="MF_03106">
    <property type="entry name" value="Sulf_adenylyltr_euk"/>
    <property type="match status" value="1"/>
</dbReference>
<dbReference type="InterPro" id="IPR050512">
    <property type="entry name" value="Sulf_AdTrans/APS_kinase"/>
</dbReference>
<evidence type="ECO:0000313" key="13">
    <source>
        <dbReference type="EMBL" id="QIW98831.1"/>
    </source>
</evidence>
<keyword evidence="9" id="KW-0198">Cysteine biosynthesis</keyword>
<feature type="region of interest" description="Allosteric regulation domain; adenylyl-sulfate kinase-like" evidence="9">
    <location>
        <begin position="397"/>
        <end position="577"/>
    </location>
</feature>
<dbReference type="AlphaFoldDB" id="A0A6H0XVN9"/>
<dbReference type="Gene3D" id="3.40.50.300">
    <property type="entry name" value="P-loop containing nucleotide triphosphate hydrolases"/>
    <property type="match status" value="1"/>
</dbReference>
<gene>
    <name evidence="9" type="primary">MET3</name>
    <name evidence="13" type="ORF">AMS68_004349</name>
</gene>
<evidence type="ECO:0000256" key="1">
    <source>
        <dbReference type="ARBA" id="ARBA00001823"/>
    </source>
</evidence>
<comment type="catalytic activity">
    <reaction evidence="9">
        <text>sulfate + ATP + H(+) = adenosine 5'-phosphosulfate + diphosphate</text>
        <dbReference type="Rhea" id="RHEA:18133"/>
        <dbReference type="ChEBI" id="CHEBI:15378"/>
        <dbReference type="ChEBI" id="CHEBI:16189"/>
        <dbReference type="ChEBI" id="CHEBI:30616"/>
        <dbReference type="ChEBI" id="CHEBI:33019"/>
        <dbReference type="ChEBI" id="CHEBI:58243"/>
        <dbReference type="EC" id="2.7.7.4"/>
    </reaction>
</comment>
<organism evidence="13 14">
    <name type="scientific">Peltaster fructicola</name>
    <dbReference type="NCBI Taxonomy" id="286661"/>
    <lineage>
        <taxon>Eukaryota</taxon>
        <taxon>Fungi</taxon>
        <taxon>Dikarya</taxon>
        <taxon>Ascomycota</taxon>
        <taxon>Pezizomycotina</taxon>
        <taxon>Dothideomycetes</taxon>
        <taxon>Dothideomycetes incertae sedis</taxon>
        <taxon>Peltaster</taxon>
    </lineage>
</organism>
<feature type="binding site" evidence="9">
    <location>
        <begin position="293"/>
        <end position="296"/>
    </location>
    <ligand>
        <name>ATP</name>
        <dbReference type="ChEBI" id="CHEBI:30616"/>
    </ligand>
</feature>
<dbReference type="Gene3D" id="3.40.50.620">
    <property type="entry name" value="HUPs"/>
    <property type="match status" value="1"/>
</dbReference>
<dbReference type="FunFam" id="3.10.400.10:FF:000003">
    <property type="entry name" value="Sulfate adenylyltransferase"/>
    <property type="match status" value="1"/>
</dbReference>
<dbReference type="EMBL" id="CP051141">
    <property type="protein sequence ID" value="QIW98831.1"/>
    <property type="molecule type" value="Genomic_DNA"/>
</dbReference>
<dbReference type="InterPro" id="IPR027417">
    <property type="entry name" value="P-loop_NTPase"/>
</dbReference>
<dbReference type="GO" id="GO:0004781">
    <property type="term" value="F:sulfate adenylyltransferase (ATP) activity"/>
    <property type="evidence" value="ECO:0007669"/>
    <property type="project" value="UniProtKB-UniRule"/>
</dbReference>
<dbReference type="InterPro" id="IPR002891">
    <property type="entry name" value="APS"/>
</dbReference>
<feature type="binding site" evidence="9">
    <location>
        <position position="297"/>
    </location>
    <ligand>
        <name>sulfate</name>
        <dbReference type="ChEBI" id="CHEBI:16189"/>
    </ligand>
</feature>
<comment type="pathway">
    <text evidence="9">Sulfur metabolism; hydrogen sulfide biosynthesis; sulfite from sulfate: step 1/3.</text>
</comment>
<evidence type="ECO:0000259" key="12">
    <source>
        <dbReference type="Pfam" id="PF14306"/>
    </source>
</evidence>
<dbReference type="UniPathway" id="UPA00140">
    <property type="reaction ID" value="UER00204"/>
</dbReference>
<feature type="region of interest" description="N-terminal" evidence="9">
    <location>
        <begin position="1"/>
        <end position="171"/>
    </location>
</feature>
<dbReference type="Pfam" id="PF01583">
    <property type="entry name" value="APS_kinase"/>
    <property type="match status" value="1"/>
</dbReference>